<sequence length="59" mass="7058">MPLISSLLLWRMRYLINAGRRYMCYANRSERMFHPWVFLATECLSFLSELAQSRCAPTR</sequence>
<accession>A0A3N2RHQ9</accession>
<name>A0A3N2RHQ9_LYSEN</name>
<proteinExistence type="predicted"/>
<evidence type="ECO:0000313" key="1">
    <source>
        <dbReference type="EMBL" id="ROU07023.1"/>
    </source>
</evidence>
<comment type="caution">
    <text evidence="1">The sequence shown here is derived from an EMBL/GenBank/DDBJ whole genome shotgun (WGS) entry which is preliminary data.</text>
</comment>
<dbReference type="Proteomes" id="UP000275910">
    <property type="component" value="Unassembled WGS sequence"/>
</dbReference>
<organism evidence="1 2">
    <name type="scientific">Lysobacter enzymogenes</name>
    <dbReference type="NCBI Taxonomy" id="69"/>
    <lineage>
        <taxon>Bacteria</taxon>
        <taxon>Pseudomonadati</taxon>
        <taxon>Pseudomonadota</taxon>
        <taxon>Gammaproteobacteria</taxon>
        <taxon>Lysobacterales</taxon>
        <taxon>Lysobacteraceae</taxon>
        <taxon>Lysobacter</taxon>
    </lineage>
</organism>
<reference evidence="1 2" key="1">
    <citation type="submission" date="2018-10" db="EMBL/GenBank/DDBJ databases">
        <title>The genome of Lysobacter enzymogenes OH11.</title>
        <authorList>
            <person name="Liu F."/>
            <person name="Zhao Y."/>
            <person name="Qian G."/>
            <person name="Chen Y."/>
            <person name="Xu H."/>
        </authorList>
    </citation>
    <scope>NUCLEOTIDE SEQUENCE [LARGE SCALE GENOMIC DNA]</scope>
    <source>
        <strain evidence="1 2">OH11</strain>
    </source>
</reference>
<protein>
    <submittedName>
        <fullName evidence="1">Uncharacterized protein</fullName>
    </submittedName>
</protein>
<evidence type="ECO:0000313" key="2">
    <source>
        <dbReference type="Proteomes" id="UP000275910"/>
    </source>
</evidence>
<dbReference type="EMBL" id="RCTY01000024">
    <property type="protein sequence ID" value="ROU07023.1"/>
    <property type="molecule type" value="Genomic_DNA"/>
</dbReference>
<dbReference type="AlphaFoldDB" id="A0A3N2RHQ9"/>
<gene>
    <name evidence="1" type="ORF">D9T17_10935</name>
</gene>